<dbReference type="EMBL" id="AP012319">
    <property type="protein sequence ID" value="BAL86571.1"/>
    <property type="molecule type" value="Genomic_DNA"/>
</dbReference>
<evidence type="ECO:0000313" key="3">
    <source>
        <dbReference type="Proteomes" id="UP000007882"/>
    </source>
</evidence>
<dbReference type="HOGENOM" id="CLU_1044398_0_0_11"/>
<dbReference type="eggNOG" id="ENOG5033C8E">
    <property type="taxonomic scope" value="Bacteria"/>
</dbReference>
<dbReference type="STRING" id="512565.AMIS_13510"/>
<feature type="region of interest" description="Disordered" evidence="1">
    <location>
        <begin position="208"/>
        <end position="266"/>
    </location>
</feature>
<feature type="compositionally biased region" description="Low complexity" evidence="1">
    <location>
        <begin position="125"/>
        <end position="159"/>
    </location>
</feature>
<dbReference type="KEGG" id="ams:AMIS_13510"/>
<feature type="compositionally biased region" description="Pro residues" evidence="1">
    <location>
        <begin position="114"/>
        <end position="124"/>
    </location>
</feature>
<accession>I0H0N4</accession>
<dbReference type="Proteomes" id="UP000007882">
    <property type="component" value="Chromosome"/>
</dbReference>
<feature type="compositionally biased region" description="Basic and acidic residues" evidence="1">
    <location>
        <begin position="169"/>
        <end position="188"/>
    </location>
</feature>
<gene>
    <name evidence="2" type="ordered locus">AMIS_13510</name>
</gene>
<protein>
    <submittedName>
        <fullName evidence="2">Uncharacterized protein</fullName>
    </submittedName>
</protein>
<dbReference type="PATRIC" id="fig|512565.3.peg.1356"/>
<name>I0H0N4_ACTM4</name>
<feature type="compositionally biased region" description="Gly residues" evidence="1">
    <location>
        <begin position="223"/>
        <end position="256"/>
    </location>
</feature>
<feature type="region of interest" description="Disordered" evidence="1">
    <location>
        <begin position="1"/>
        <end position="24"/>
    </location>
</feature>
<reference evidence="2 3" key="1">
    <citation type="submission" date="2012-02" db="EMBL/GenBank/DDBJ databases">
        <title>Complete genome sequence of Actinoplanes missouriensis 431 (= NBRC 102363).</title>
        <authorList>
            <person name="Ohnishi Y."/>
            <person name="Ishikawa J."/>
            <person name="Sekine M."/>
            <person name="Hosoyama A."/>
            <person name="Harada T."/>
            <person name="Narita H."/>
            <person name="Hata T."/>
            <person name="Konno Y."/>
            <person name="Tutikane K."/>
            <person name="Fujita N."/>
            <person name="Horinouchi S."/>
            <person name="Hayakawa M."/>
        </authorList>
    </citation>
    <scope>NUCLEOTIDE SEQUENCE [LARGE SCALE GENOMIC DNA]</scope>
    <source>
        <strain evidence="3">ATCC 14538 / DSM 43046 / CBS 188.64 / JCM 3121 / NBRC 102363 / NCIMB 12654 / NRRL B-3342 / UNCC 431</strain>
    </source>
</reference>
<dbReference type="AlphaFoldDB" id="I0H0N4"/>
<feature type="region of interest" description="Disordered" evidence="1">
    <location>
        <begin position="105"/>
        <end position="188"/>
    </location>
</feature>
<organism evidence="2 3">
    <name type="scientific">Actinoplanes missouriensis (strain ATCC 14538 / DSM 43046 / CBS 188.64 / JCM 3121 / NBRC 102363 / NCIMB 12654 / NRRL B-3342 / UNCC 431)</name>
    <dbReference type="NCBI Taxonomy" id="512565"/>
    <lineage>
        <taxon>Bacteria</taxon>
        <taxon>Bacillati</taxon>
        <taxon>Actinomycetota</taxon>
        <taxon>Actinomycetes</taxon>
        <taxon>Micromonosporales</taxon>
        <taxon>Micromonosporaceae</taxon>
        <taxon>Actinoplanes</taxon>
    </lineage>
</organism>
<evidence type="ECO:0000256" key="1">
    <source>
        <dbReference type="SAM" id="MobiDB-lite"/>
    </source>
</evidence>
<evidence type="ECO:0000313" key="2">
    <source>
        <dbReference type="EMBL" id="BAL86571.1"/>
    </source>
</evidence>
<proteinExistence type="predicted"/>
<keyword evidence="3" id="KW-1185">Reference proteome</keyword>
<sequence length="266" mass="26986">MSSPERGGPMDRKTAESLLRGGVPGHPVAEVLSAAKAPATERELAGEAAAMAAFRSAVAAPAAARGRPMLRFLSFKVAAAAFATTATVGGVAVAASTGSLPSPIFASSSAKPSPSSPSPSPSSPSPSSLSPSSSSPSSPRAFSPRPKVSPSTKPPSSAKPRADLAGLCREFDGRDRDGRSRALNDDRFGELIERAGRRERVERFCSEFRRPRAGFSATPQWPGDGGTYGGSDGGPDGGSNGSSDGGSDGGLNGGSDSGFERDRHGR</sequence>